<dbReference type="Proteomes" id="UP000266841">
    <property type="component" value="Unassembled WGS sequence"/>
</dbReference>
<proteinExistence type="predicted"/>
<name>K0RMT9_THAOC</name>
<dbReference type="EMBL" id="AGNL01037512">
    <property type="protein sequence ID" value="EJK53574.1"/>
    <property type="molecule type" value="Genomic_DNA"/>
</dbReference>
<dbReference type="AlphaFoldDB" id="K0RMT9"/>
<comment type="caution">
    <text evidence="1">The sequence shown here is derived from an EMBL/GenBank/DDBJ whole genome shotgun (WGS) entry which is preliminary data.</text>
</comment>
<evidence type="ECO:0000313" key="1">
    <source>
        <dbReference type="EMBL" id="EJK53574.1"/>
    </source>
</evidence>
<keyword evidence="2" id="KW-1185">Reference proteome</keyword>
<protein>
    <submittedName>
        <fullName evidence="1">Uncharacterized protein</fullName>
    </submittedName>
</protein>
<gene>
    <name evidence="1" type="ORF">THAOC_26958</name>
</gene>
<accession>K0RMT9</accession>
<evidence type="ECO:0000313" key="2">
    <source>
        <dbReference type="Proteomes" id="UP000266841"/>
    </source>
</evidence>
<sequence>NGYSNEVTVLLYYPGAENKNPLGETKKLNWSKLGPSSMSKEGTIDVRQWACGRTVASGSVSKQNEHIPYLLERSEFDIIAVPTRTRQLWWHANDKTKGKGGEEGNTT</sequence>
<feature type="non-terminal residue" evidence="1">
    <location>
        <position position="1"/>
    </location>
</feature>
<organism evidence="1 2">
    <name type="scientific">Thalassiosira oceanica</name>
    <name type="common">Marine diatom</name>
    <dbReference type="NCBI Taxonomy" id="159749"/>
    <lineage>
        <taxon>Eukaryota</taxon>
        <taxon>Sar</taxon>
        <taxon>Stramenopiles</taxon>
        <taxon>Ochrophyta</taxon>
        <taxon>Bacillariophyta</taxon>
        <taxon>Coscinodiscophyceae</taxon>
        <taxon>Thalassiosirophycidae</taxon>
        <taxon>Thalassiosirales</taxon>
        <taxon>Thalassiosiraceae</taxon>
        <taxon>Thalassiosira</taxon>
    </lineage>
</organism>
<reference evidence="1 2" key="1">
    <citation type="journal article" date="2012" name="Genome Biol.">
        <title>Genome and low-iron response of an oceanic diatom adapted to chronic iron limitation.</title>
        <authorList>
            <person name="Lommer M."/>
            <person name="Specht M."/>
            <person name="Roy A.S."/>
            <person name="Kraemer L."/>
            <person name="Andreson R."/>
            <person name="Gutowska M.A."/>
            <person name="Wolf J."/>
            <person name="Bergner S.V."/>
            <person name="Schilhabel M.B."/>
            <person name="Klostermeier U.C."/>
            <person name="Beiko R.G."/>
            <person name="Rosenstiel P."/>
            <person name="Hippler M."/>
            <person name="Laroche J."/>
        </authorList>
    </citation>
    <scope>NUCLEOTIDE SEQUENCE [LARGE SCALE GENOMIC DNA]</scope>
    <source>
        <strain evidence="1 2">CCMP1005</strain>
    </source>
</reference>